<keyword evidence="2" id="KW-1185">Reference proteome</keyword>
<accession>A0A3M8CUX2</accession>
<dbReference type="Pfam" id="PF14169">
    <property type="entry name" value="YdjO"/>
    <property type="match status" value="1"/>
</dbReference>
<evidence type="ECO:0000313" key="1">
    <source>
        <dbReference type="EMBL" id="RNB79606.1"/>
    </source>
</evidence>
<dbReference type="Proteomes" id="UP000271031">
    <property type="component" value="Unassembled WGS sequence"/>
</dbReference>
<comment type="caution">
    <text evidence="1">The sequence shown here is derived from an EMBL/GenBank/DDBJ whole genome shotgun (WGS) entry which is preliminary data.</text>
</comment>
<dbReference type="AlphaFoldDB" id="A0A3M8CUX2"/>
<sequence>MFNGKKSIEEVPKENTPIWSCTKEGCNGWMRANFTFEHLPACPLCASPMVSDSKMLAPLTNYNPIQKQE</sequence>
<dbReference type="InterPro" id="IPR025916">
    <property type="entry name" value="YdjO"/>
</dbReference>
<dbReference type="OrthoDB" id="1955171at2"/>
<dbReference type="EMBL" id="RHHQ01000028">
    <property type="protein sequence ID" value="RNB79606.1"/>
    <property type="molecule type" value="Genomic_DNA"/>
</dbReference>
<evidence type="ECO:0000313" key="2">
    <source>
        <dbReference type="Proteomes" id="UP000271031"/>
    </source>
</evidence>
<gene>
    <name evidence="1" type="ORF">EDM56_29225</name>
</gene>
<proteinExistence type="predicted"/>
<organism evidence="1 2">
    <name type="scientific">Brevibacillus fluminis</name>
    <dbReference type="NCBI Taxonomy" id="511487"/>
    <lineage>
        <taxon>Bacteria</taxon>
        <taxon>Bacillati</taxon>
        <taxon>Bacillota</taxon>
        <taxon>Bacilli</taxon>
        <taxon>Bacillales</taxon>
        <taxon>Paenibacillaceae</taxon>
        <taxon>Brevibacillus</taxon>
    </lineage>
</organism>
<protein>
    <submittedName>
        <fullName evidence="1">Cold-shock protein</fullName>
    </submittedName>
</protein>
<name>A0A3M8CUX2_9BACL</name>
<dbReference type="RefSeq" id="WP_122921456.1">
    <property type="nucleotide sequence ID" value="NZ_RHHQ01000028.1"/>
</dbReference>
<reference evidence="1 2" key="1">
    <citation type="submission" date="2018-10" db="EMBL/GenBank/DDBJ databases">
        <title>Phylogenomics of Brevibacillus.</title>
        <authorList>
            <person name="Dunlap C."/>
        </authorList>
    </citation>
    <scope>NUCLEOTIDE SEQUENCE [LARGE SCALE GENOMIC DNA]</scope>
    <source>
        <strain evidence="1 2">JCM 15716</strain>
    </source>
</reference>